<dbReference type="PANTHER" id="PTHR12801:SF157">
    <property type="entry name" value="SMALL RNA DEGRADING NUCLEASE 5"/>
    <property type="match status" value="1"/>
</dbReference>
<evidence type="ECO:0000313" key="3">
    <source>
        <dbReference type="EMBL" id="GFS37558.1"/>
    </source>
</evidence>
<dbReference type="Proteomes" id="UP000585474">
    <property type="component" value="Unassembled WGS sequence"/>
</dbReference>
<comment type="caution">
    <text evidence="3">The sequence shown here is derived from an EMBL/GenBank/DDBJ whole genome shotgun (WGS) entry which is preliminary data.</text>
</comment>
<dbReference type="InterPro" id="IPR012337">
    <property type="entry name" value="RNaseH-like_sf"/>
</dbReference>
<dbReference type="GO" id="GO:0016740">
    <property type="term" value="F:transferase activity"/>
    <property type="evidence" value="ECO:0007669"/>
    <property type="project" value="UniProtKB-KW"/>
</dbReference>
<dbReference type="OrthoDB" id="206335at2759"/>
<keyword evidence="4" id="KW-1185">Reference proteome</keyword>
<gene>
    <name evidence="3" type="ORF">Acr_00g0052690</name>
</gene>
<dbReference type="AlphaFoldDB" id="A0A7J0DL53"/>
<name>A0A7J0DL53_9ERIC</name>
<dbReference type="EMBL" id="BJWL01000283">
    <property type="protein sequence ID" value="GFS37558.1"/>
    <property type="molecule type" value="Genomic_DNA"/>
</dbReference>
<dbReference type="InterPro" id="IPR036397">
    <property type="entry name" value="RNaseH_sf"/>
</dbReference>
<dbReference type="InterPro" id="IPR047021">
    <property type="entry name" value="REXO1/3/4-like"/>
</dbReference>
<keyword evidence="3" id="KW-0808">Transferase</keyword>
<evidence type="ECO:0000256" key="2">
    <source>
        <dbReference type="ARBA" id="ARBA00022801"/>
    </source>
</evidence>
<dbReference type="GO" id="GO:0003676">
    <property type="term" value="F:nucleic acid binding"/>
    <property type="evidence" value="ECO:0007669"/>
    <property type="project" value="InterPro"/>
</dbReference>
<protein>
    <submittedName>
        <fullName evidence="3">Polynucleotidyl transferase, ribonuclease H-like superfamily protein</fullName>
    </submittedName>
</protein>
<keyword evidence="1" id="KW-0540">Nuclease</keyword>
<keyword evidence="2" id="KW-0378">Hydrolase</keyword>
<accession>A0A7J0DL53</accession>
<evidence type="ECO:0000256" key="1">
    <source>
        <dbReference type="ARBA" id="ARBA00022722"/>
    </source>
</evidence>
<dbReference type="GO" id="GO:0004527">
    <property type="term" value="F:exonuclease activity"/>
    <property type="evidence" value="ECO:0007669"/>
    <property type="project" value="InterPro"/>
</dbReference>
<proteinExistence type="predicted"/>
<organism evidence="3 4">
    <name type="scientific">Actinidia rufa</name>
    <dbReference type="NCBI Taxonomy" id="165716"/>
    <lineage>
        <taxon>Eukaryota</taxon>
        <taxon>Viridiplantae</taxon>
        <taxon>Streptophyta</taxon>
        <taxon>Embryophyta</taxon>
        <taxon>Tracheophyta</taxon>
        <taxon>Spermatophyta</taxon>
        <taxon>Magnoliopsida</taxon>
        <taxon>eudicotyledons</taxon>
        <taxon>Gunneridae</taxon>
        <taxon>Pentapetalae</taxon>
        <taxon>asterids</taxon>
        <taxon>Ericales</taxon>
        <taxon>Actinidiaceae</taxon>
        <taxon>Actinidia</taxon>
    </lineage>
</organism>
<dbReference type="GO" id="GO:0005634">
    <property type="term" value="C:nucleus"/>
    <property type="evidence" value="ECO:0007669"/>
    <property type="project" value="TreeGrafter"/>
</dbReference>
<dbReference type="SUPFAM" id="SSF53098">
    <property type="entry name" value="Ribonuclease H-like"/>
    <property type="match status" value="1"/>
</dbReference>
<reference evidence="4" key="1">
    <citation type="submission" date="2019-07" db="EMBL/GenBank/DDBJ databases">
        <title>De Novo Assembly of kiwifruit Actinidia rufa.</title>
        <authorList>
            <person name="Sugita-Konishi S."/>
            <person name="Sato K."/>
            <person name="Mori E."/>
            <person name="Abe Y."/>
            <person name="Kisaki G."/>
            <person name="Hamano K."/>
            <person name="Suezawa K."/>
            <person name="Otani M."/>
            <person name="Fukuda T."/>
            <person name="Manabe T."/>
            <person name="Gomi K."/>
            <person name="Tabuchi M."/>
            <person name="Akimitsu K."/>
            <person name="Kataoka I."/>
        </authorList>
    </citation>
    <scope>NUCLEOTIDE SEQUENCE [LARGE SCALE GENOMIC DNA]</scope>
    <source>
        <strain evidence="4">cv. Fuchu</strain>
    </source>
</reference>
<sequence>MSKDDFLNLVYKETILVGHSLENDLLALKISHNLVIDTAVLYTQPGGGSHKTALRVLTRRFLSREMQESERGNGSIEGPYFGSPPSFARKKLLSVLSECGKASTFIDNISIGKRYESELSNAIPVSLDDEALLKATKEFLFSELNSYFTKQAEDMERLNGKLAEMISLVTCDKNSTQSKGIKYSVSTELKDILSRLNARIKRLYYILPTNAILVICTDHGKTAIVRRLRKMLREQNDTELCREKLVKVLEELQAGTS</sequence>
<dbReference type="Gene3D" id="3.30.420.10">
    <property type="entry name" value="Ribonuclease H-like superfamily/Ribonuclease H"/>
    <property type="match status" value="1"/>
</dbReference>
<evidence type="ECO:0000313" key="4">
    <source>
        <dbReference type="Proteomes" id="UP000585474"/>
    </source>
</evidence>
<dbReference type="PANTHER" id="PTHR12801">
    <property type="entry name" value="RNA EXONUCLEASE REXO1 / RECO3 FAMILY MEMBER-RELATED"/>
    <property type="match status" value="1"/>
</dbReference>